<name>A0A4S8LYM8_DENBC</name>
<evidence type="ECO:0000313" key="2">
    <source>
        <dbReference type="EMBL" id="THU94680.1"/>
    </source>
</evidence>
<keyword evidence="3" id="KW-1185">Reference proteome</keyword>
<dbReference type="AlphaFoldDB" id="A0A4S8LYM8"/>
<dbReference type="EMBL" id="ML179218">
    <property type="protein sequence ID" value="THU94680.1"/>
    <property type="molecule type" value="Genomic_DNA"/>
</dbReference>
<accession>A0A4S8LYM8</accession>
<proteinExistence type="predicted"/>
<gene>
    <name evidence="2" type="ORF">K435DRAFT_839794</name>
</gene>
<feature type="region of interest" description="Disordered" evidence="1">
    <location>
        <begin position="1"/>
        <end position="26"/>
    </location>
</feature>
<protein>
    <submittedName>
        <fullName evidence="2">Uncharacterized protein</fullName>
    </submittedName>
</protein>
<feature type="compositionally biased region" description="Low complexity" evidence="1">
    <location>
        <begin position="463"/>
        <end position="478"/>
    </location>
</feature>
<evidence type="ECO:0000313" key="3">
    <source>
        <dbReference type="Proteomes" id="UP000297245"/>
    </source>
</evidence>
<dbReference type="Proteomes" id="UP000297245">
    <property type="component" value="Unassembled WGS sequence"/>
</dbReference>
<dbReference type="OrthoDB" id="3226064at2759"/>
<sequence length="599" mass="66658">MHLVQEGGTQGHAGARRHAGDTQNSTYRSISTISQTCKGLKDLIDNSSDTTIWREVYLSILDSPFVPQKVIAKFLKRKDIPEEGEFDWKKRVVTVISLQKQLKTLDLSENIDEYIFTLLELATAPIPVFPDQPCRPSLNLDWLDKLLTDGFPKPLVDRLMEKSHNPTPTVAAVASVSDLVKWEVTNVGQQFYRLVLQTGFWPHQAVTTPTNTNNYISPDKQEELTRVVARLRVYDILYPSASKCWGPFLPCPASSSLSSSSSSSVLDSSQPKEPHLLVPDYPFLSAARMVVETDLRESLEADNDGGMMIVFDGGPKVWPFFTYESAERDVDEFLEKVDGVDVGDDDDSEGKRGLNALRMGSAPGFWDGEGTKERWLGVDGGSEIEEALGTSDQPYTEGWDWAGVEGTWTRATCSIENPQLLYQFNYDMLENCQVSSMRLRITGYSRVHRSDSSSSITVPPEPMSSSRPSSTPRPFVSSALQETDKMPDAQTESAFVKEEEKYEDVMDSLVYALPVIHFSDEQPGVQSERTIRGTASMISGGIVQWSMISRDNLQGRDRWVLEAVQIGGIGSGLGAVGMWTSVRHENGDPVGPMWMWRVA</sequence>
<feature type="region of interest" description="Disordered" evidence="1">
    <location>
        <begin position="450"/>
        <end position="489"/>
    </location>
</feature>
<reference evidence="2 3" key="1">
    <citation type="journal article" date="2019" name="Nat. Ecol. Evol.">
        <title>Megaphylogeny resolves global patterns of mushroom evolution.</title>
        <authorList>
            <person name="Varga T."/>
            <person name="Krizsan K."/>
            <person name="Foldi C."/>
            <person name="Dima B."/>
            <person name="Sanchez-Garcia M."/>
            <person name="Sanchez-Ramirez S."/>
            <person name="Szollosi G.J."/>
            <person name="Szarkandi J.G."/>
            <person name="Papp V."/>
            <person name="Albert L."/>
            <person name="Andreopoulos W."/>
            <person name="Angelini C."/>
            <person name="Antonin V."/>
            <person name="Barry K.W."/>
            <person name="Bougher N.L."/>
            <person name="Buchanan P."/>
            <person name="Buyck B."/>
            <person name="Bense V."/>
            <person name="Catcheside P."/>
            <person name="Chovatia M."/>
            <person name="Cooper J."/>
            <person name="Damon W."/>
            <person name="Desjardin D."/>
            <person name="Finy P."/>
            <person name="Geml J."/>
            <person name="Haridas S."/>
            <person name="Hughes K."/>
            <person name="Justo A."/>
            <person name="Karasinski D."/>
            <person name="Kautmanova I."/>
            <person name="Kiss B."/>
            <person name="Kocsube S."/>
            <person name="Kotiranta H."/>
            <person name="LaButti K.M."/>
            <person name="Lechner B.E."/>
            <person name="Liimatainen K."/>
            <person name="Lipzen A."/>
            <person name="Lukacs Z."/>
            <person name="Mihaltcheva S."/>
            <person name="Morgado L.N."/>
            <person name="Niskanen T."/>
            <person name="Noordeloos M.E."/>
            <person name="Ohm R.A."/>
            <person name="Ortiz-Santana B."/>
            <person name="Ovrebo C."/>
            <person name="Racz N."/>
            <person name="Riley R."/>
            <person name="Savchenko A."/>
            <person name="Shiryaev A."/>
            <person name="Soop K."/>
            <person name="Spirin V."/>
            <person name="Szebenyi C."/>
            <person name="Tomsovsky M."/>
            <person name="Tulloss R.E."/>
            <person name="Uehling J."/>
            <person name="Grigoriev I.V."/>
            <person name="Vagvolgyi C."/>
            <person name="Papp T."/>
            <person name="Martin F.M."/>
            <person name="Miettinen O."/>
            <person name="Hibbett D.S."/>
            <person name="Nagy L.G."/>
        </authorList>
    </citation>
    <scope>NUCLEOTIDE SEQUENCE [LARGE SCALE GENOMIC DNA]</scope>
    <source>
        <strain evidence="2 3">CBS 962.96</strain>
    </source>
</reference>
<organism evidence="2 3">
    <name type="scientific">Dendrothele bispora (strain CBS 962.96)</name>
    <dbReference type="NCBI Taxonomy" id="1314807"/>
    <lineage>
        <taxon>Eukaryota</taxon>
        <taxon>Fungi</taxon>
        <taxon>Dikarya</taxon>
        <taxon>Basidiomycota</taxon>
        <taxon>Agaricomycotina</taxon>
        <taxon>Agaricomycetes</taxon>
        <taxon>Agaricomycetidae</taxon>
        <taxon>Agaricales</taxon>
        <taxon>Agaricales incertae sedis</taxon>
        <taxon>Dendrothele</taxon>
    </lineage>
</organism>
<evidence type="ECO:0000256" key="1">
    <source>
        <dbReference type="SAM" id="MobiDB-lite"/>
    </source>
</evidence>